<keyword evidence="3" id="KW-1185">Reference proteome</keyword>
<gene>
    <name evidence="2" type="ORF">HHI36_011151</name>
</gene>
<dbReference type="AlphaFoldDB" id="A0ABD2MKW9"/>
<dbReference type="SUPFAM" id="SSF48264">
    <property type="entry name" value="Cytochrome P450"/>
    <property type="match status" value="1"/>
</dbReference>
<dbReference type="GO" id="GO:0004497">
    <property type="term" value="F:monooxygenase activity"/>
    <property type="evidence" value="ECO:0007669"/>
    <property type="project" value="UniProtKB-KW"/>
</dbReference>
<dbReference type="InterPro" id="IPR036396">
    <property type="entry name" value="Cyt_P450_sf"/>
</dbReference>
<evidence type="ECO:0000256" key="1">
    <source>
        <dbReference type="ARBA" id="ARBA00023033"/>
    </source>
</evidence>
<name>A0ABD2MKW9_9CUCU</name>
<comment type="caution">
    <text evidence="2">The sequence shown here is derived from an EMBL/GenBank/DDBJ whole genome shotgun (WGS) entry which is preliminary data.</text>
</comment>
<reference evidence="2 3" key="1">
    <citation type="journal article" date="2021" name="BMC Biol.">
        <title>Horizontally acquired antibacterial genes associated with adaptive radiation of ladybird beetles.</title>
        <authorList>
            <person name="Li H.S."/>
            <person name="Tang X.F."/>
            <person name="Huang Y.H."/>
            <person name="Xu Z.Y."/>
            <person name="Chen M.L."/>
            <person name="Du X.Y."/>
            <person name="Qiu B.Y."/>
            <person name="Chen P.T."/>
            <person name="Zhang W."/>
            <person name="Slipinski A."/>
            <person name="Escalona H.E."/>
            <person name="Waterhouse R.M."/>
            <person name="Zwick A."/>
            <person name="Pang H."/>
        </authorList>
    </citation>
    <scope>NUCLEOTIDE SEQUENCE [LARGE SCALE GENOMIC DNA]</scope>
    <source>
        <strain evidence="2">SYSU2018</strain>
    </source>
</reference>
<proteinExistence type="predicted"/>
<dbReference type="EMBL" id="JABFTP020000001">
    <property type="protein sequence ID" value="KAL3267003.1"/>
    <property type="molecule type" value="Genomic_DNA"/>
</dbReference>
<keyword evidence="1" id="KW-0503">Monooxygenase</keyword>
<dbReference type="Gene3D" id="1.10.630.10">
    <property type="entry name" value="Cytochrome P450"/>
    <property type="match status" value="1"/>
</dbReference>
<accession>A0ABD2MKW9</accession>
<dbReference type="Proteomes" id="UP001516400">
    <property type="component" value="Unassembled WGS sequence"/>
</dbReference>
<protein>
    <submittedName>
        <fullName evidence="2">Uncharacterized protein</fullName>
    </submittedName>
</protein>
<evidence type="ECO:0000313" key="3">
    <source>
        <dbReference type="Proteomes" id="UP001516400"/>
    </source>
</evidence>
<organism evidence="2 3">
    <name type="scientific">Cryptolaemus montrouzieri</name>
    <dbReference type="NCBI Taxonomy" id="559131"/>
    <lineage>
        <taxon>Eukaryota</taxon>
        <taxon>Metazoa</taxon>
        <taxon>Ecdysozoa</taxon>
        <taxon>Arthropoda</taxon>
        <taxon>Hexapoda</taxon>
        <taxon>Insecta</taxon>
        <taxon>Pterygota</taxon>
        <taxon>Neoptera</taxon>
        <taxon>Endopterygota</taxon>
        <taxon>Coleoptera</taxon>
        <taxon>Polyphaga</taxon>
        <taxon>Cucujiformia</taxon>
        <taxon>Coccinelloidea</taxon>
        <taxon>Coccinellidae</taxon>
        <taxon>Scymninae</taxon>
        <taxon>Scymnini</taxon>
        <taxon>Cryptolaemus</taxon>
    </lineage>
</organism>
<sequence length="91" mass="10621">MNLTGVPYKESKRVLLHAVNHANLREYFTSFNRIAQNLVDDLKIKVERDEFNMEEDLYLCIASVLLDTIVGLDESVMTRDKIIQFAKEFIK</sequence>
<keyword evidence="1" id="KW-0560">Oxidoreductase</keyword>
<evidence type="ECO:0000313" key="2">
    <source>
        <dbReference type="EMBL" id="KAL3267003.1"/>
    </source>
</evidence>